<reference evidence="3 4" key="1">
    <citation type="submission" date="2019-03" db="EMBL/GenBank/DDBJ databases">
        <title>Genomic Encyclopedia of Type Strains, Phase IV (KMG-IV): sequencing the most valuable type-strain genomes for metagenomic binning, comparative biology and taxonomic classification.</title>
        <authorList>
            <person name="Goeker M."/>
        </authorList>
    </citation>
    <scope>NUCLEOTIDE SEQUENCE [LARGE SCALE GENOMIC DNA]</scope>
    <source>
        <strain evidence="3 4">DSM 103428</strain>
    </source>
</reference>
<feature type="domain" description="AB hydrolase-1" evidence="2">
    <location>
        <begin position="83"/>
        <end position="309"/>
    </location>
</feature>
<dbReference type="GO" id="GO:0047372">
    <property type="term" value="F:monoacylglycerol lipase activity"/>
    <property type="evidence" value="ECO:0007669"/>
    <property type="project" value="TreeGrafter"/>
</dbReference>
<dbReference type="PRINTS" id="PR00111">
    <property type="entry name" value="ABHYDROLASE"/>
</dbReference>
<protein>
    <submittedName>
        <fullName evidence="3">Pimeloyl-ACP methyl ester carboxylesterase</fullName>
    </submittedName>
</protein>
<name>A0A4R1LCT6_9BACT</name>
<dbReference type="InterPro" id="IPR029058">
    <property type="entry name" value="AB_hydrolase_fold"/>
</dbReference>
<dbReference type="Gene3D" id="3.40.50.1820">
    <property type="entry name" value="alpha/beta hydrolase"/>
    <property type="match status" value="1"/>
</dbReference>
<evidence type="ECO:0000256" key="1">
    <source>
        <dbReference type="SAM" id="Phobius"/>
    </source>
</evidence>
<comment type="caution">
    <text evidence="3">The sequence shown here is derived from an EMBL/GenBank/DDBJ whole genome shotgun (WGS) entry which is preliminary data.</text>
</comment>
<accession>A0A4R1LCT6</accession>
<dbReference type="GO" id="GO:0046464">
    <property type="term" value="P:acylglycerol catabolic process"/>
    <property type="evidence" value="ECO:0007669"/>
    <property type="project" value="TreeGrafter"/>
</dbReference>
<proteinExistence type="predicted"/>
<feature type="transmembrane region" description="Helical" evidence="1">
    <location>
        <begin position="21"/>
        <end position="39"/>
    </location>
</feature>
<dbReference type="OrthoDB" id="9773293at2"/>
<keyword evidence="4" id="KW-1185">Reference proteome</keyword>
<dbReference type="PANTHER" id="PTHR43798">
    <property type="entry name" value="MONOACYLGLYCEROL LIPASE"/>
    <property type="match status" value="1"/>
</dbReference>
<keyword evidence="1" id="KW-0812">Transmembrane</keyword>
<dbReference type="GO" id="GO:0016020">
    <property type="term" value="C:membrane"/>
    <property type="evidence" value="ECO:0007669"/>
    <property type="project" value="TreeGrafter"/>
</dbReference>
<gene>
    <name evidence="3" type="ORF">C7378_0440</name>
</gene>
<organism evidence="3 4">
    <name type="scientific">Acidipila rosea</name>
    <dbReference type="NCBI Taxonomy" id="768535"/>
    <lineage>
        <taxon>Bacteria</taxon>
        <taxon>Pseudomonadati</taxon>
        <taxon>Acidobacteriota</taxon>
        <taxon>Terriglobia</taxon>
        <taxon>Terriglobales</taxon>
        <taxon>Acidobacteriaceae</taxon>
        <taxon>Acidipila</taxon>
    </lineage>
</organism>
<dbReference type="AlphaFoldDB" id="A0A4R1LCT6"/>
<keyword evidence="1" id="KW-1133">Transmembrane helix</keyword>
<dbReference type="InterPro" id="IPR050266">
    <property type="entry name" value="AB_hydrolase_sf"/>
</dbReference>
<dbReference type="InterPro" id="IPR000073">
    <property type="entry name" value="AB_hydrolase_1"/>
</dbReference>
<dbReference type="PANTHER" id="PTHR43798:SF5">
    <property type="entry name" value="MONOACYLGLYCEROL LIPASE ABHD6"/>
    <property type="match status" value="1"/>
</dbReference>
<dbReference type="Proteomes" id="UP000295210">
    <property type="component" value="Unassembled WGS sequence"/>
</dbReference>
<sequence length="331" mass="36347">MNTTQTTPRESQHSVWYTYRNFVLAMAVLGLLLTVFAFLRPMELVGSAVRLRLLISGMHSRYVTIGGEQIHYYVGGPTGAAPVLLVHGLGAKSEDWAVLMPQLLRAGYHVYAIDLLGYGQSAKPRNASYSIAQEAGIVEEFIASQNLSNINLAGWSMGGWVATRVALDKPAVVRRLVLYDSAGIVFYVPFGPEVFLPHTPEEVAKLENLLLPSRGPAMPSFVVRDFLRRQRQVGWVIKRSVDSMLAGHDILDGKLGALKMPVLIVWGKQDRLIPLSVGFDLHAQIPQSVLEVYDGCGHLAPAQCVDRVAPRTISFLKAEPPMAPQVVNVAR</sequence>
<dbReference type="Pfam" id="PF12697">
    <property type="entry name" value="Abhydrolase_6"/>
    <property type="match status" value="1"/>
</dbReference>
<keyword evidence="1" id="KW-0472">Membrane</keyword>
<dbReference type="SUPFAM" id="SSF53474">
    <property type="entry name" value="alpha/beta-Hydrolases"/>
    <property type="match status" value="1"/>
</dbReference>
<evidence type="ECO:0000313" key="4">
    <source>
        <dbReference type="Proteomes" id="UP000295210"/>
    </source>
</evidence>
<evidence type="ECO:0000313" key="3">
    <source>
        <dbReference type="EMBL" id="TCK75457.1"/>
    </source>
</evidence>
<evidence type="ECO:0000259" key="2">
    <source>
        <dbReference type="Pfam" id="PF12697"/>
    </source>
</evidence>
<dbReference type="RefSeq" id="WP_131991230.1">
    <property type="nucleotide sequence ID" value="NZ_SMGK01000001.1"/>
</dbReference>
<dbReference type="EMBL" id="SMGK01000001">
    <property type="protein sequence ID" value="TCK75457.1"/>
    <property type="molecule type" value="Genomic_DNA"/>
</dbReference>